<dbReference type="Proteomes" id="UP001050691">
    <property type="component" value="Unassembled WGS sequence"/>
</dbReference>
<accession>A0AAV5A710</accession>
<reference evidence="1" key="1">
    <citation type="submission" date="2021-10" db="EMBL/GenBank/DDBJ databases">
        <title>De novo Genome Assembly of Clathrus columnatus (Basidiomycota, Fungi) Using Illumina and Nanopore Sequence Data.</title>
        <authorList>
            <person name="Ogiso-Tanaka E."/>
            <person name="Itagaki H."/>
            <person name="Hosoya T."/>
            <person name="Hosaka K."/>
        </authorList>
    </citation>
    <scope>NUCLEOTIDE SEQUENCE</scope>
    <source>
        <strain evidence="1">MO-923</strain>
    </source>
</reference>
<name>A0AAV5A710_9AGAM</name>
<dbReference type="AlphaFoldDB" id="A0AAV5A710"/>
<organism evidence="1 2">
    <name type="scientific">Clathrus columnatus</name>
    <dbReference type="NCBI Taxonomy" id="1419009"/>
    <lineage>
        <taxon>Eukaryota</taxon>
        <taxon>Fungi</taxon>
        <taxon>Dikarya</taxon>
        <taxon>Basidiomycota</taxon>
        <taxon>Agaricomycotina</taxon>
        <taxon>Agaricomycetes</taxon>
        <taxon>Phallomycetidae</taxon>
        <taxon>Phallales</taxon>
        <taxon>Clathraceae</taxon>
        <taxon>Clathrus</taxon>
    </lineage>
</organism>
<evidence type="ECO:0000313" key="2">
    <source>
        <dbReference type="Proteomes" id="UP001050691"/>
    </source>
</evidence>
<gene>
    <name evidence="1" type="ORF">Clacol_002644</name>
</gene>
<dbReference type="EMBL" id="BPWL01000003">
    <property type="protein sequence ID" value="GJJ08428.1"/>
    <property type="molecule type" value="Genomic_DNA"/>
</dbReference>
<evidence type="ECO:0000313" key="1">
    <source>
        <dbReference type="EMBL" id="GJJ08428.1"/>
    </source>
</evidence>
<protein>
    <submittedName>
        <fullName evidence="1">Uncharacterized protein</fullName>
    </submittedName>
</protein>
<comment type="caution">
    <text evidence="1">The sequence shown here is derived from an EMBL/GenBank/DDBJ whole genome shotgun (WGS) entry which is preliminary data.</text>
</comment>
<keyword evidence="2" id="KW-1185">Reference proteome</keyword>
<proteinExistence type="predicted"/>
<sequence length="65" mass="7442">MEIRAQFPVNLLSIDAFSLSPSLNKEVLTAQQHVRTLSRLVNEIPLEVKINTEDYMRLKTSVKNT</sequence>